<dbReference type="Pfam" id="PF22936">
    <property type="entry name" value="Pol_BBD"/>
    <property type="match status" value="1"/>
</dbReference>
<protein>
    <recommendedName>
        <fullName evidence="1">Retrovirus-related Pol polyprotein from transposon TNT 1-94-like beta-barrel domain-containing protein</fullName>
    </recommendedName>
</protein>
<evidence type="ECO:0000313" key="2">
    <source>
        <dbReference type="EMBL" id="GFY70198.1"/>
    </source>
</evidence>
<feature type="domain" description="Retrovirus-related Pol polyprotein from transposon TNT 1-94-like beta-barrel" evidence="1">
    <location>
        <begin position="25"/>
        <end position="73"/>
    </location>
</feature>
<sequence>MKVRVNYPFFLAEANLSYNVRNDAWILDTAASNHFTNNRDLFINFVDIVNENMVWAVNGVEFPIEGKGDKPQQNNSGAELASPGLKYSYEVAENCDDKTVNNIPVSLPKIWKLRMRSQVGADISRFSCKTTGENA</sequence>
<comment type="caution">
    <text evidence="2">The sequence shown here is derived from an EMBL/GenBank/DDBJ whole genome shotgun (WGS) entry which is preliminary data.</text>
</comment>
<dbReference type="InterPro" id="IPR054722">
    <property type="entry name" value="PolX-like_BBD"/>
</dbReference>
<evidence type="ECO:0000313" key="3">
    <source>
        <dbReference type="Proteomes" id="UP000886998"/>
    </source>
</evidence>
<gene>
    <name evidence="2" type="ORF">TNIN_29411</name>
</gene>
<proteinExistence type="predicted"/>
<organism evidence="2 3">
    <name type="scientific">Trichonephila inaurata madagascariensis</name>
    <dbReference type="NCBI Taxonomy" id="2747483"/>
    <lineage>
        <taxon>Eukaryota</taxon>
        <taxon>Metazoa</taxon>
        <taxon>Ecdysozoa</taxon>
        <taxon>Arthropoda</taxon>
        <taxon>Chelicerata</taxon>
        <taxon>Arachnida</taxon>
        <taxon>Araneae</taxon>
        <taxon>Araneomorphae</taxon>
        <taxon>Entelegynae</taxon>
        <taxon>Araneoidea</taxon>
        <taxon>Nephilidae</taxon>
        <taxon>Trichonephila</taxon>
        <taxon>Trichonephila inaurata</taxon>
    </lineage>
</organism>
<dbReference type="OrthoDB" id="6452773at2759"/>
<keyword evidence="3" id="KW-1185">Reference proteome</keyword>
<evidence type="ECO:0000259" key="1">
    <source>
        <dbReference type="Pfam" id="PF22936"/>
    </source>
</evidence>
<dbReference type="AlphaFoldDB" id="A0A8X6YGD5"/>
<accession>A0A8X6YGD5</accession>
<dbReference type="EMBL" id="BMAV01018080">
    <property type="protein sequence ID" value="GFY70198.1"/>
    <property type="molecule type" value="Genomic_DNA"/>
</dbReference>
<name>A0A8X6YGD5_9ARAC</name>
<dbReference type="Proteomes" id="UP000886998">
    <property type="component" value="Unassembled WGS sequence"/>
</dbReference>
<reference evidence="2" key="1">
    <citation type="submission" date="2020-08" db="EMBL/GenBank/DDBJ databases">
        <title>Multicomponent nature underlies the extraordinary mechanical properties of spider dragline silk.</title>
        <authorList>
            <person name="Kono N."/>
            <person name="Nakamura H."/>
            <person name="Mori M."/>
            <person name="Yoshida Y."/>
            <person name="Ohtoshi R."/>
            <person name="Malay A.D."/>
            <person name="Moran D.A.P."/>
            <person name="Tomita M."/>
            <person name="Numata K."/>
            <person name="Arakawa K."/>
        </authorList>
    </citation>
    <scope>NUCLEOTIDE SEQUENCE</scope>
</reference>